<evidence type="ECO:0000259" key="5">
    <source>
        <dbReference type="PROSITE" id="PS51118"/>
    </source>
</evidence>
<dbReference type="InterPro" id="IPR036390">
    <property type="entry name" value="WH_DNA-bd_sf"/>
</dbReference>
<proteinExistence type="predicted"/>
<evidence type="ECO:0000256" key="4">
    <source>
        <dbReference type="SAM" id="MobiDB-lite"/>
    </source>
</evidence>
<evidence type="ECO:0000256" key="1">
    <source>
        <dbReference type="ARBA" id="ARBA00023015"/>
    </source>
</evidence>
<reference evidence="6" key="1">
    <citation type="submission" date="2022-10" db="EMBL/GenBank/DDBJ databases">
        <title>The complete genomes of actinobacterial strains from the NBC collection.</title>
        <authorList>
            <person name="Joergensen T.S."/>
            <person name="Alvarez Arevalo M."/>
            <person name="Sterndorff E.B."/>
            <person name="Faurdal D."/>
            <person name="Vuksanovic O."/>
            <person name="Mourched A.-S."/>
            <person name="Charusanti P."/>
            <person name="Shaw S."/>
            <person name="Blin K."/>
            <person name="Weber T."/>
        </authorList>
    </citation>
    <scope>NUCLEOTIDE SEQUENCE</scope>
    <source>
        <strain evidence="6">NBC_00093</strain>
    </source>
</reference>
<dbReference type="InterPro" id="IPR036388">
    <property type="entry name" value="WH-like_DNA-bd_sf"/>
</dbReference>
<evidence type="ECO:0000256" key="3">
    <source>
        <dbReference type="ARBA" id="ARBA00023163"/>
    </source>
</evidence>
<evidence type="ECO:0000313" key="6">
    <source>
        <dbReference type="EMBL" id="WTT19885.1"/>
    </source>
</evidence>
<feature type="domain" description="HTH hxlR-type" evidence="5">
    <location>
        <begin position="44"/>
        <end position="157"/>
    </location>
</feature>
<dbReference type="Pfam" id="PF01638">
    <property type="entry name" value="HxlR"/>
    <property type="match status" value="1"/>
</dbReference>
<keyword evidence="2" id="KW-0238">DNA-binding</keyword>
<dbReference type="EMBL" id="CP108222">
    <property type="protein sequence ID" value="WTT19885.1"/>
    <property type="molecule type" value="Genomic_DNA"/>
</dbReference>
<name>A0AAU2A935_9ACTN</name>
<organism evidence="6">
    <name type="scientific">Streptomyces sp. NBC_00093</name>
    <dbReference type="NCBI Taxonomy" id="2975649"/>
    <lineage>
        <taxon>Bacteria</taxon>
        <taxon>Bacillati</taxon>
        <taxon>Actinomycetota</taxon>
        <taxon>Actinomycetes</taxon>
        <taxon>Kitasatosporales</taxon>
        <taxon>Streptomycetaceae</taxon>
        <taxon>Streptomyces</taxon>
    </lineage>
</organism>
<dbReference type="SUPFAM" id="SSF46785">
    <property type="entry name" value="Winged helix' DNA-binding domain"/>
    <property type="match status" value="1"/>
</dbReference>
<keyword evidence="1" id="KW-0805">Transcription regulation</keyword>
<dbReference type="Gene3D" id="1.10.10.10">
    <property type="entry name" value="Winged helix-like DNA-binding domain superfamily/Winged helix DNA-binding domain"/>
    <property type="match status" value="1"/>
</dbReference>
<feature type="region of interest" description="Disordered" evidence="4">
    <location>
        <begin position="1"/>
        <end position="26"/>
    </location>
</feature>
<protein>
    <submittedName>
        <fullName evidence="6">Winged helix-turn-helix transcriptional regulator</fullName>
    </submittedName>
</protein>
<gene>
    <name evidence="6" type="ORF">OHA22_32345</name>
</gene>
<dbReference type="PROSITE" id="PS51118">
    <property type="entry name" value="HTH_HXLR"/>
    <property type="match status" value="1"/>
</dbReference>
<dbReference type="PANTHER" id="PTHR33204:SF37">
    <property type="entry name" value="HTH-TYPE TRANSCRIPTIONAL REGULATOR YODB"/>
    <property type="match status" value="1"/>
</dbReference>
<dbReference type="PANTHER" id="PTHR33204">
    <property type="entry name" value="TRANSCRIPTIONAL REGULATOR, MARR FAMILY"/>
    <property type="match status" value="1"/>
</dbReference>
<sequence length="171" mass="19695">MPDRIGRWRRRGSDGDQGRQRDGSSEYLQRNPEKFPMADSDRFLQGIHDVRHLISGEWTWDVLVTLHGGPLHYTILLDAIQSKQNGSGWPGKKHNYLRDGTLNRTLRRLEQGDLVKHNRETEFPYRSAYELTPPAKELLTAMVPVVVWAESNADLVEHARQRRRAEKSGGD</sequence>
<feature type="compositionally biased region" description="Basic and acidic residues" evidence="4">
    <location>
        <begin position="1"/>
        <end position="24"/>
    </location>
</feature>
<dbReference type="GO" id="GO:0003677">
    <property type="term" value="F:DNA binding"/>
    <property type="evidence" value="ECO:0007669"/>
    <property type="project" value="UniProtKB-KW"/>
</dbReference>
<dbReference type="InterPro" id="IPR002577">
    <property type="entry name" value="HTH_HxlR"/>
</dbReference>
<keyword evidence="3" id="KW-0804">Transcription</keyword>
<evidence type="ECO:0000256" key="2">
    <source>
        <dbReference type="ARBA" id="ARBA00023125"/>
    </source>
</evidence>
<accession>A0AAU2A935</accession>
<dbReference type="AlphaFoldDB" id="A0AAU2A935"/>